<evidence type="ECO:0000313" key="3">
    <source>
        <dbReference type="Proteomes" id="UP001066276"/>
    </source>
</evidence>
<sequence>MVSGRELSRGGCLNFPASDRNNSRGEGSVTQPFSEPRSHRPLPLNFTFLPDSSCEQTEVWPPPPTANFTVMASQLWKIPKQKYRQTLGRAGGAPRRPGRRAGSFKEPCALGEQWWPGRAAEGSWCVLRPPLLASRHARTTPRPNTGAAPLAQHSSVLVQWAVLSVPCPDCLHNHKDR</sequence>
<feature type="region of interest" description="Disordered" evidence="1">
    <location>
        <begin position="1"/>
        <end position="42"/>
    </location>
</feature>
<evidence type="ECO:0000256" key="1">
    <source>
        <dbReference type="SAM" id="MobiDB-lite"/>
    </source>
</evidence>
<evidence type="ECO:0000313" key="2">
    <source>
        <dbReference type="EMBL" id="KAJ1080028.1"/>
    </source>
</evidence>
<feature type="compositionally biased region" description="Polar residues" evidence="1">
    <location>
        <begin position="24"/>
        <end position="33"/>
    </location>
</feature>
<reference evidence="2" key="1">
    <citation type="journal article" date="2022" name="bioRxiv">
        <title>Sequencing and chromosome-scale assembly of the giantPleurodeles waltlgenome.</title>
        <authorList>
            <person name="Brown T."/>
            <person name="Elewa A."/>
            <person name="Iarovenko S."/>
            <person name="Subramanian E."/>
            <person name="Araus A.J."/>
            <person name="Petzold A."/>
            <person name="Susuki M."/>
            <person name="Suzuki K.-i.T."/>
            <person name="Hayashi T."/>
            <person name="Toyoda A."/>
            <person name="Oliveira C."/>
            <person name="Osipova E."/>
            <person name="Leigh N.D."/>
            <person name="Simon A."/>
            <person name="Yun M.H."/>
        </authorList>
    </citation>
    <scope>NUCLEOTIDE SEQUENCE</scope>
    <source>
        <strain evidence="2">20211129_DDA</strain>
        <tissue evidence="2">Liver</tissue>
    </source>
</reference>
<dbReference type="EMBL" id="JANPWB010000016">
    <property type="protein sequence ID" value="KAJ1080028.1"/>
    <property type="molecule type" value="Genomic_DNA"/>
</dbReference>
<proteinExistence type="predicted"/>
<dbReference type="Proteomes" id="UP001066276">
    <property type="component" value="Chromosome 12"/>
</dbReference>
<comment type="caution">
    <text evidence="2">The sequence shown here is derived from an EMBL/GenBank/DDBJ whole genome shotgun (WGS) entry which is preliminary data.</text>
</comment>
<organism evidence="2 3">
    <name type="scientific">Pleurodeles waltl</name>
    <name type="common">Iberian ribbed newt</name>
    <dbReference type="NCBI Taxonomy" id="8319"/>
    <lineage>
        <taxon>Eukaryota</taxon>
        <taxon>Metazoa</taxon>
        <taxon>Chordata</taxon>
        <taxon>Craniata</taxon>
        <taxon>Vertebrata</taxon>
        <taxon>Euteleostomi</taxon>
        <taxon>Amphibia</taxon>
        <taxon>Batrachia</taxon>
        <taxon>Caudata</taxon>
        <taxon>Salamandroidea</taxon>
        <taxon>Salamandridae</taxon>
        <taxon>Pleurodelinae</taxon>
        <taxon>Pleurodeles</taxon>
    </lineage>
</organism>
<accession>A0AAV7KT03</accession>
<gene>
    <name evidence="2" type="ORF">NDU88_000250</name>
</gene>
<dbReference type="AlphaFoldDB" id="A0AAV7KT03"/>
<protein>
    <submittedName>
        <fullName evidence="2">Uncharacterized protein</fullName>
    </submittedName>
</protein>
<keyword evidence="3" id="KW-1185">Reference proteome</keyword>
<name>A0AAV7KT03_PLEWA</name>